<dbReference type="AlphaFoldDB" id="A0A3D9GPZ5"/>
<reference evidence="2 3" key="1">
    <citation type="submission" date="2018-07" db="EMBL/GenBank/DDBJ databases">
        <title>Genomic Encyclopedia of Type Strains, Phase III (KMG-III): the genomes of soil and plant-associated and newly described type strains.</title>
        <authorList>
            <person name="Whitman W."/>
        </authorList>
    </citation>
    <scope>NUCLEOTIDE SEQUENCE [LARGE SCALE GENOMIC DNA]</scope>
    <source>
        <strain evidence="2 3">CECT 7946</strain>
    </source>
</reference>
<proteinExistence type="predicted"/>
<name>A0A3D9GPZ5_9FLAO</name>
<feature type="chain" id="PRO_5017579301" evidence="1">
    <location>
        <begin position="21"/>
        <end position="217"/>
    </location>
</feature>
<feature type="signal peptide" evidence="1">
    <location>
        <begin position="1"/>
        <end position="20"/>
    </location>
</feature>
<accession>A0A3D9GPZ5</accession>
<evidence type="ECO:0000256" key="1">
    <source>
        <dbReference type="SAM" id="SignalP"/>
    </source>
</evidence>
<dbReference type="Proteomes" id="UP000256980">
    <property type="component" value="Unassembled WGS sequence"/>
</dbReference>
<evidence type="ECO:0000313" key="3">
    <source>
        <dbReference type="Proteomes" id="UP000256980"/>
    </source>
</evidence>
<evidence type="ECO:0000313" key="2">
    <source>
        <dbReference type="EMBL" id="RED38527.1"/>
    </source>
</evidence>
<organism evidence="2 3">
    <name type="scientific">Winogradskyella eximia</name>
    <dbReference type="NCBI Taxonomy" id="262006"/>
    <lineage>
        <taxon>Bacteria</taxon>
        <taxon>Pseudomonadati</taxon>
        <taxon>Bacteroidota</taxon>
        <taxon>Flavobacteriia</taxon>
        <taxon>Flavobacteriales</taxon>
        <taxon>Flavobacteriaceae</taxon>
        <taxon>Winogradskyella</taxon>
    </lineage>
</organism>
<comment type="caution">
    <text evidence="2">The sequence shown here is derived from an EMBL/GenBank/DDBJ whole genome shotgun (WGS) entry which is preliminary data.</text>
</comment>
<keyword evidence="1" id="KW-0732">Signal</keyword>
<sequence>MIKKTIVLTFFCFYTLFSFSQDKNQNPDLMTLVKDLIKTEKTGQNMKQVWWLPNIYWEVALKDSPLGSQGLIDEINSIFKDYSLFVILDAELTAFSGINKNEISNLELKVNGKTLKPLESYSDDIQGMINALRPMFSKMLGEVGENIEFFVFDNSFENAISPLKESQFSLNFNDSNFEYNLPLSSLVSEKICPVDNKRHNGSWKYCPFHGETLIQDN</sequence>
<keyword evidence="3" id="KW-1185">Reference proteome</keyword>
<protein>
    <submittedName>
        <fullName evidence="2">Uncharacterized protein</fullName>
    </submittedName>
</protein>
<dbReference type="EMBL" id="QRDV01000010">
    <property type="protein sequence ID" value="RED38527.1"/>
    <property type="molecule type" value="Genomic_DNA"/>
</dbReference>
<gene>
    <name evidence="2" type="ORF">DFQ10_11033</name>
</gene>